<organism evidence="1 2">
    <name type="scientific">Meloidogyne incognita</name>
    <name type="common">Southern root-knot nematode worm</name>
    <name type="synonym">Oxyuris incognita</name>
    <dbReference type="NCBI Taxonomy" id="6306"/>
    <lineage>
        <taxon>Eukaryota</taxon>
        <taxon>Metazoa</taxon>
        <taxon>Ecdysozoa</taxon>
        <taxon>Nematoda</taxon>
        <taxon>Chromadorea</taxon>
        <taxon>Rhabditida</taxon>
        <taxon>Tylenchina</taxon>
        <taxon>Tylenchomorpha</taxon>
        <taxon>Tylenchoidea</taxon>
        <taxon>Meloidogynidae</taxon>
        <taxon>Meloidogyninae</taxon>
        <taxon>Meloidogyne</taxon>
        <taxon>Meloidogyne incognita group</taxon>
    </lineage>
</organism>
<proteinExistence type="predicted"/>
<evidence type="ECO:0000313" key="2">
    <source>
        <dbReference type="WBParaSite" id="Minc3s01481g24166"/>
    </source>
</evidence>
<protein>
    <submittedName>
        <fullName evidence="2">Uncharacterized protein</fullName>
    </submittedName>
</protein>
<keyword evidence="1" id="KW-1185">Reference proteome</keyword>
<name>A0A914M9H0_MELIC</name>
<dbReference type="WBParaSite" id="Minc3s01481g24166">
    <property type="protein sequence ID" value="Minc3s01481g24166"/>
    <property type="gene ID" value="Minc3s01481g24166"/>
</dbReference>
<evidence type="ECO:0000313" key="1">
    <source>
        <dbReference type="Proteomes" id="UP000887563"/>
    </source>
</evidence>
<sequence length="85" mass="9833">MNIRENDIQFPETQINYAKKAIGNETFAVNKYNSTAEIFGIELAQRGLNMRHYSVIITDNKDDYTTYSGPRCTRDQNATFLHIQI</sequence>
<dbReference type="Proteomes" id="UP000887563">
    <property type="component" value="Unplaced"/>
</dbReference>
<reference evidence="2" key="1">
    <citation type="submission" date="2022-11" db="UniProtKB">
        <authorList>
            <consortium name="WormBaseParasite"/>
        </authorList>
    </citation>
    <scope>IDENTIFICATION</scope>
</reference>
<accession>A0A914M9H0</accession>
<dbReference type="AlphaFoldDB" id="A0A914M9H0"/>